<dbReference type="GO" id="GO:0009103">
    <property type="term" value="P:lipopolysaccharide biosynthetic process"/>
    <property type="evidence" value="ECO:0007669"/>
    <property type="project" value="UniProtKB-ARBA"/>
</dbReference>
<dbReference type="AlphaFoldDB" id="B7KDP3"/>
<evidence type="ECO:0000313" key="10">
    <source>
        <dbReference type="EMBL" id="ACK70345.1"/>
    </source>
</evidence>
<feature type="transmembrane region" description="Helical" evidence="8">
    <location>
        <begin position="219"/>
        <end position="237"/>
    </location>
</feature>
<dbReference type="InterPro" id="IPR038731">
    <property type="entry name" value="RgtA/B/C-like"/>
</dbReference>
<keyword evidence="3" id="KW-0328">Glycosyltransferase</keyword>
<organism evidence="10 11">
    <name type="scientific">Gloeothece citriformis (strain PCC 7424)</name>
    <name type="common">Cyanothece sp. (strain PCC 7424)</name>
    <dbReference type="NCBI Taxonomy" id="65393"/>
    <lineage>
        <taxon>Bacteria</taxon>
        <taxon>Bacillati</taxon>
        <taxon>Cyanobacteriota</taxon>
        <taxon>Cyanophyceae</taxon>
        <taxon>Oscillatoriophycideae</taxon>
        <taxon>Chroococcales</taxon>
        <taxon>Aphanothecaceae</taxon>
        <taxon>Gloeothece</taxon>
        <taxon>Gloeothece citriformis</taxon>
    </lineage>
</organism>
<keyword evidence="6 8" id="KW-1133">Transmembrane helix</keyword>
<evidence type="ECO:0000256" key="4">
    <source>
        <dbReference type="ARBA" id="ARBA00022679"/>
    </source>
</evidence>
<dbReference type="eggNOG" id="COG1807">
    <property type="taxonomic scope" value="Bacteria"/>
</dbReference>
<evidence type="ECO:0000259" key="9">
    <source>
        <dbReference type="Pfam" id="PF13231"/>
    </source>
</evidence>
<feature type="transmembrane region" description="Helical" evidence="8">
    <location>
        <begin position="96"/>
        <end position="117"/>
    </location>
</feature>
<dbReference type="PANTHER" id="PTHR33908:SF11">
    <property type="entry name" value="MEMBRANE PROTEIN"/>
    <property type="match status" value="1"/>
</dbReference>
<keyword evidence="4 10" id="KW-0808">Transferase</keyword>
<feature type="transmembrane region" description="Helical" evidence="8">
    <location>
        <begin position="367"/>
        <end position="388"/>
    </location>
</feature>
<keyword evidence="5 8" id="KW-0812">Transmembrane</keyword>
<feature type="transmembrane region" description="Helical" evidence="8">
    <location>
        <begin position="148"/>
        <end position="166"/>
    </location>
</feature>
<keyword evidence="2" id="KW-1003">Cell membrane</keyword>
<feature type="transmembrane region" description="Helical" evidence="8">
    <location>
        <begin position="334"/>
        <end position="355"/>
    </location>
</feature>
<evidence type="ECO:0000256" key="1">
    <source>
        <dbReference type="ARBA" id="ARBA00004651"/>
    </source>
</evidence>
<feature type="transmembrane region" description="Helical" evidence="8">
    <location>
        <begin position="312"/>
        <end position="328"/>
    </location>
</feature>
<protein>
    <submittedName>
        <fullName evidence="10">Glycosyl transferase family 39</fullName>
    </submittedName>
</protein>
<keyword evidence="11" id="KW-1185">Reference proteome</keyword>
<dbReference type="OrthoDB" id="974040at2"/>
<name>B7KDP3_GLOC7</name>
<comment type="subcellular location">
    <subcellularLocation>
        <location evidence="1">Cell membrane</location>
        <topology evidence="1">Multi-pass membrane protein</topology>
    </subcellularLocation>
</comment>
<evidence type="ECO:0000256" key="8">
    <source>
        <dbReference type="SAM" id="Phobius"/>
    </source>
</evidence>
<dbReference type="Proteomes" id="UP000002384">
    <property type="component" value="Chromosome"/>
</dbReference>
<dbReference type="PANTHER" id="PTHR33908">
    <property type="entry name" value="MANNOSYLTRANSFERASE YKCB-RELATED"/>
    <property type="match status" value="1"/>
</dbReference>
<accession>B7KDP3</accession>
<feature type="domain" description="Glycosyltransferase RgtA/B/C/D-like" evidence="9">
    <location>
        <begin position="82"/>
        <end position="232"/>
    </location>
</feature>
<dbReference type="Pfam" id="PF13231">
    <property type="entry name" value="PMT_2"/>
    <property type="match status" value="1"/>
</dbReference>
<evidence type="ECO:0000256" key="6">
    <source>
        <dbReference type="ARBA" id="ARBA00022989"/>
    </source>
</evidence>
<dbReference type="InterPro" id="IPR050297">
    <property type="entry name" value="LipidA_mod_glycosyltrf_83"/>
</dbReference>
<feature type="transmembrane region" description="Helical" evidence="8">
    <location>
        <begin position="288"/>
        <end position="305"/>
    </location>
</feature>
<dbReference type="GO" id="GO:0005886">
    <property type="term" value="C:plasma membrane"/>
    <property type="evidence" value="ECO:0007669"/>
    <property type="project" value="UniProtKB-SubCell"/>
</dbReference>
<evidence type="ECO:0000256" key="7">
    <source>
        <dbReference type="ARBA" id="ARBA00023136"/>
    </source>
</evidence>
<evidence type="ECO:0000256" key="3">
    <source>
        <dbReference type="ARBA" id="ARBA00022676"/>
    </source>
</evidence>
<evidence type="ECO:0000256" key="2">
    <source>
        <dbReference type="ARBA" id="ARBA00022475"/>
    </source>
</evidence>
<dbReference type="STRING" id="65393.PCC7424_1913"/>
<keyword evidence="7 8" id="KW-0472">Membrane</keyword>
<dbReference type="EMBL" id="CP001291">
    <property type="protein sequence ID" value="ACK70345.1"/>
    <property type="molecule type" value="Genomic_DNA"/>
</dbReference>
<feature type="transmembrane region" description="Helical" evidence="8">
    <location>
        <begin position="195"/>
        <end position="212"/>
    </location>
</feature>
<dbReference type="GO" id="GO:0016763">
    <property type="term" value="F:pentosyltransferase activity"/>
    <property type="evidence" value="ECO:0007669"/>
    <property type="project" value="TreeGrafter"/>
</dbReference>
<evidence type="ECO:0000256" key="5">
    <source>
        <dbReference type="ARBA" id="ARBA00022692"/>
    </source>
</evidence>
<feature type="transmembrane region" description="Helical" evidence="8">
    <location>
        <begin position="126"/>
        <end position="142"/>
    </location>
</feature>
<dbReference type="HOGENOM" id="CLU_026367_0_0_3"/>
<reference evidence="11" key="1">
    <citation type="journal article" date="2011" name="MBio">
        <title>Novel metabolic attributes of the genus Cyanothece, comprising a group of unicellular nitrogen-fixing Cyanobacteria.</title>
        <authorList>
            <person name="Bandyopadhyay A."/>
            <person name="Elvitigala T."/>
            <person name="Welsh E."/>
            <person name="Stockel J."/>
            <person name="Liberton M."/>
            <person name="Min H."/>
            <person name="Sherman L.A."/>
            <person name="Pakrasi H.B."/>
        </authorList>
    </citation>
    <scope>NUCLEOTIDE SEQUENCE [LARGE SCALE GENOMIC DNA]</scope>
    <source>
        <strain evidence="11">PCC 7424</strain>
    </source>
</reference>
<dbReference type="KEGG" id="cyc:PCC7424_1913"/>
<gene>
    <name evidence="10" type="ordered locus">PCC7424_1913</name>
</gene>
<proteinExistence type="predicted"/>
<evidence type="ECO:0000313" key="11">
    <source>
        <dbReference type="Proteomes" id="UP000002384"/>
    </source>
</evidence>
<sequence length="528" mass="61382">MMFYLNKYLKNNTKTILLVLLFLGAVLRLILLGTLPNGFFVDEASNGYDAYSLAHTLRDHYGQFMPLFLRAFDDYREALYIYLMIPFIKVFGLTEFASRLPSALIGIATIVIIYYLAQELFEQEQRVGLMAALFLALSPWHIHYSRVGFRAILFPCLFSLALLFFLKSLKKENYLILSGLLFGLSFWTYSSARVFVTFFLIGLGLLYWEHLWKHRRKTLLGVVLFAGIYIPLLTFWLSPEGMSRLNQVGLQNETLKVLTNFLSYFDPNFLFFQGDGNFRHNAPHIGQLYYFEFLPIVVGLIAILMQKGKTRLIFVIWLLLYPFPGAVTEPYHSIRSIIGTVLWALISGYGTIKIINFLEIKFNSSKVYPITLLLLTVSMIGIIGKTYFIDYRIQVTRDWQYGMREAITYANNHPINCAIMKRKPDWVFEDRSYGILVPFYTQFSPQEYQKLDTHPWNRTQENPDYTLGKFTLMSMTPEKQLPEQCLLIVYPDETPILEVPGYKVEPVHTVKNPKDEEQFKIFEVTQVN</sequence>
<dbReference type="RefSeq" id="WP_012599288.1">
    <property type="nucleotide sequence ID" value="NC_011729.1"/>
</dbReference>